<dbReference type="PRINTS" id="PR01320">
    <property type="entry name" value="KIRCHANNEL"/>
</dbReference>
<evidence type="ECO:0000259" key="14">
    <source>
        <dbReference type="Pfam" id="PF17655"/>
    </source>
</evidence>
<evidence type="ECO:0000256" key="4">
    <source>
        <dbReference type="ARBA" id="ARBA00022692"/>
    </source>
</evidence>
<evidence type="ECO:0000256" key="8">
    <source>
        <dbReference type="ARBA" id="ARBA00023065"/>
    </source>
</evidence>
<evidence type="ECO:0000256" key="3">
    <source>
        <dbReference type="ARBA" id="ARBA00022538"/>
    </source>
</evidence>
<dbReference type="PANTHER" id="PTHR11767">
    <property type="entry name" value="INWARD RECTIFIER POTASSIUM CHANNEL"/>
    <property type="match status" value="1"/>
</dbReference>
<keyword evidence="6 11" id="KW-0630">Potassium</keyword>
<keyword evidence="10 11" id="KW-0407">Ion channel</keyword>
<keyword evidence="9 12" id="KW-0472">Membrane</keyword>
<dbReference type="Pfam" id="PF17655">
    <property type="entry name" value="IRK_C"/>
    <property type="match status" value="1"/>
</dbReference>
<dbReference type="Gene3D" id="1.10.287.70">
    <property type="match status" value="1"/>
</dbReference>
<feature type="domain" description="Potassium channel inwardly rectifying transmembrane" evidence="13">
    <location>
        <begin position="126"/>
        <end position="272"/>
    </location>
</feature>
<evidence type="ECO:0000313" key="15">
    <source>
        <dbReference type="EMBL" id="KAG5675505.1"/>
    </source>
</evidence>
<dbReference type="OrthoDB" id="273257at2759"/>
<evidence type="ECO:0000256" key="5">
    <source>
        <dbReference type="ARBA" id="ARBA00022882"/>
    </source>
</evidence>
<dbReference type="InterPro" id="IPR014756">
    <property type="entry name" value="Ig_E-set"/>
</dbReference>
<dbReference type="SUPFAM" id="SSF81324">
    <property type="entry name" value="Voltage-gated potassium channels"/>
    <property type="match status" value="1"/>
</dbReference>
<dbReference type="GO" id="GO:0034702">
    <property type="term" value="C:monoatomic ion channel complex"/>
    <property type="evidence" value="ECO:0007669"/>
    <property type="project" value="UniProtKB-KW"/>
</dbReference>
<dbReference type="Gene3D" id="2.60.40.1400">
    <property type="entry name" value="G protein-activated inward rectifier potassium channel 1"/>
    <property type="match status" value="1"/>
</dbReference>
<evidence type="ECO:0000256" key="9">
    <source>
        <dbReference type="ARBA" id="ARBA00023136"/>
    </source>
</evidence>
<feature type="domain" description="Inward rectifier potassium channel C-terminal" evidence="14">
    <location>
        <begin position="279"/>
        <end position="446"/>
    </location>
</feature>
<keyword evidence="3 11" id="KW-0633">Potassium transport</keyword>
<evidence type="ECO:0000256" key="6">
    <source>
        <dbReference type="ARBA" id="ARBA00022958"/>
    </source>
</evidence>
<accession>A0A9J6BZV5</accession>
<evidence type="ECO:0000256" key="10">
    <source>
        <dbReference type="ARBA" id="ARBA00023303"/>
    </source>
</evidence>
<evidence type="ECO:0000256" key="2">
    <source>
        <dbReference type="ARBA" id="ARBA00022448"/>
    </source>
</evidence>
<keyword evidence="4 11" id="KW-0812">Transmembrane</keyword>
<comment type="subcellular location">
    <subcellularLocation>
        <location evidence="1 11">Membrane</location>
        <topology evidence="1 11">Multi-pass membrane protein</topology>
    </subcellularLocation>
</comment>
<keyword evidence="7 12" id="KW-1133">Transmembrane helix</keyword>
<evidence type="ECO:0000313" key="16">
    <source>
        <dbReference type="Proteomes" id="UP001107558"/>
    </source>
</evidence>
<dbReference type="InterPro" id="IPR013518">
    <property type="entry name" value="K_chnl_inward-rec_Kir_cyto"/>
</dbReference>
<reference evidence="15" key="1">
    <citation type="submission" date="2021-03" db="EMBL/GenBank/DDBJ databases">
        <title>Chromosome level genome of the anhydrobiotic midge Polypedilum vanderplanki.</title>
        <authorList>
            <person name="Yoshida Y."/>
            <person name="Kikawada T."/>
            <person name="Gusev O."/>
        </authorList>
    </citation>
    <scope>NUCLEOTIDE SEQUENCE</scope>
    <source>
        <strain evidence="15">NIAS01</strain>
        <tissue evidence="15">Whole body or cell culture</tissue>
    </source>
</reference>
<dbReference type="GO" id="GO:0005242">
    <property type="term" value="F:inward rectifier potassium channel activity"/>
    <property type="evidence" value="ECO:0007669"/>
    <property type="project" value="InterPro"/>
</dbReference>
<dbReference type="EMBL" id="JADBJN010000002">
    <property type="protein sequence ID" value="KAG5675505.1"/>
    <property type="molecule type" value="Genomic_DNA"/>
</dbReference>
<keyword evidence="2 11" id="KW-0813">Transport</keyword>
<dbReference type="AlphaFoldDB" id="A0A9J6BZV5"/>
<proteinExistence type="inferred from homology"/>
<evidence type="ECO:0000256" key="12">
    <source>
        <dbReference type="SAM" id="Phobius"/>
    </source>
</evidence>
<dbReference type="InterPro" id="IPR016449">
    <property type="entry name" value="K_chnl_inward-rec_Kir"/>
</dbReference>
<dbReference type="PANTHER" id="PTHR11767:SF115">
    <property type="entry name" value="INWARDLY RECTIFYING POTASSIUM CHANNEL 3, ISOFORM D"/>
    <property type="match status" value="1"/>
</dbReference>
<gene>
    <name evidence="15" type="ORF">PVAND_005401</name>
</gene>
<feature type="transmembrane region" description="Helical" evidence="12">
    <location>
        <begin position="244"/>
        <end position="267"/>
    </location>
</feature>
<comment type="similarity">
    <text evidence="11">Belongs to the inward rectifier-type potassium channel (TC 1.A.2.1) family.</text>
</comment>
<protein>
    <submittedName>
        <fullName evidence="15">Uncharacterized protein</fullName>
    </submittedName>
</protein>
<evidence type="ECO:0000259" key="13">
    <source>
        <dbReference type="Pfam" id="PF01007"/>
    </source>
</evidence>
<keyword evidence="5 11" id="KW-0851">Voltage-gated channel</keyword>
<evidence type="ECO:0000256" key="7">
    <source>
        <dbReference type="ARBA" id="ARBA00022989"/>
    </source>
</evidence>
<name>A0A9J6BZV5_POLVA</name>
<dbReference type="GO" id="GO:0005886">
    <property type="term" value="C:plasma membrane"/>
    <property type="evidence" value="ECO:0007669"/>
    <property type="project" value="TreeGrafter"/>
</dbReference>
<dbReference type="Proteomes" id="UP001107558">
    <property type="component" value="Chromosome 2"/>
</dbReference>
<evidence type="ECO:0000256" key="1">
    <source>
        <dbReference type="ARBA" id="ARBA00004141"/>
    </source>
</evidence>
<comment type="caution">
    <text evidence="15">The sequence shown here is derived from an EMBL/GenBank/DDBJ whole genome shotgun (WGS) entry which is preliminary data.</text>
</comment>
<feature type="transmembrane region" description="Helical" evidence="12">
    <location>
        <begin position="161"/>
        <end position="184"/>
    </location>
</feature>
<dbReference type="SUPFAM" id="SSF81296">
    <property type="entry name" value="E set domains"/>
    <property type="match status" value="1"/>
</dbReference>
<dbReference type="InterPro" id="IPR041647">
    <property type="entry name" value="IRK_C"/>
</dbReference>
<organism evidence="15 16">
    <name type="scientific">Polypedilum vanderplanki</name>
    <name type="common">Sleeping chironomid midge</name>
    <dbReference type="NCBI Taxonomy" id="319348"/>
    <lineage>
        <taxon>Eukaryota</taxon>
        <taxon>Metazoa</taxon>
        <taxon>Ecdysozoa</taxon>
        <taxon>Arthropoda</taxon>
        <taxon>Hexapoda</taxon>
        <taxon>Insecta</taxon>
        <taxon>Pterygota</taxon>
        <taxon>Neoptera</taxon>
        <taxon>Endopterygota</taxon>
        <taxon>Diptera</taxon>
        <taxon>Nematocera</taxon>
        <taxon>Chironomoidea</taxon>
        <taxon>Chironomidae</taxon>
        <taxon>Chironominae</taxon>
        <taxon>Polypedilum</taxon>
        <taxon>Polypedilum</taxon>
    </lineage>
</organism>
<dbReference type="GO" id="GO:1990573">
    <property type="term" value="P:potassium ion import across plasma membrane"/>
    <property type="evidence" value="ECO:0007669"/>
    <property type="project" value="TreeGrafter"/>
</dbReference>
<sequence length="486" mass="56056">MPYKNFPQVVSLPTIKVNSVNLEDIPLRSIEVDNIHDLDPSSSIHTQRLSTSENKILQDTNQAGKWTPISISSDEEEISENEKRDHEIQDIELPIVMKKQPSMLSLRNRRDPKYYGMRSIRQPRVINKAGDGNVDSVNVPQKSMRFFKDLVNTLVEAQWRYVLLFFAFAFFGSWLLFAIIYWIIAWSHGDMEFDEETGQRLGMGKMPCIMEAKTFAGFFLFSVESQVSTGYGTWFPTEECPETIFVLIVQLIIGLVIDAAVVGIFFVKIIRPPKYADFKFSKKAVICQRDSKLCLLFRVADFKQSHAIDTKIRAYLFEEKITIEGERVGKCQERLKLENNGRVFLIWPQIVCHWIDNSSPFYDMSAKDLLEKRFELVVSMTGISKHTGQLAQARTSYLSTEILWGYRFVNLINYDNKHGHYIIDIDRLDDIEQINTALCSAHRHAEISRELSDLFERETLNSCSNVNQMIEEDEDDSDDGGIHMAR</sequence>
<keyword evidence="16" id="KW-1185">Reference proteome</keyword>
<keyword evidence="8 11" id="KW-0406">Ion transport</keyword>
<dbReference type="Pfam" id="PF01007">
    <property type="entry name" value="IRK"/>
    <property type="match status" value="1"/>
</dbReference>
<dbReference type="InterPro" id="IPR040445">
    <property type="entry name" value="Kir_TM"/>
</dbReference>
<dbReference type="GO" id="GO:0034765">
    <property type="term" value="P:regulation of monoatomic ion transmembrane transport"/>
    <property type="evidence" value="ECO:0007669"/>
    <property type="project" value="TreeGrafter"/>
</dbReference>
<evidence type="ECO:0000256" key="11">
    <source>
        <dbReference type="RuleBase" id="RU003822"/>
    </source>
</evidence>